<dbReference type="Pfam" id="PF07683">
    <property type="entry name" value="CobW_C"/>
    <property type="match status" value="1"/>
</dbReference>
<evidence type="ECO:0000259" key="1">
    <source>
        <dbReference type="SMART" id="SM00833"/>
    </source>
</evidence>
<organism evidence="2 3">
    <name type="scientific">Streptomyces venezuelae</name>
    <dbReference type="NCBI Taxonomy" id="54571"/>
    <lineage>
        <taxon>Bacteria</taxon>
        <taxon>Bacillati</taxon>
        <taxon>Actinomycetota</taxon>
        <taxon>Actinomycetes</taxon>
        <taxon>Kitasatosporales</taxon>
        <taxon>Streptomycetaceae</taxon>
        <taxon>Streptomyces</taxon>
    </lineage>
</organism>
<dbReference type="PANTHER" id="PTHR43603">
    <property type="entry name" value="COBW DOMAIN-CONTAINING PROTEIN DDB_G0274527"/>
    <property type="match status" value="1"/>
</dbReference>
<reference evidence="2 3" key="1">
    <citation type="submission" date="2018-05" db="EMBL/GenBank/DDBJ databases">
        <title>Streptomyces venezuelae.</title>
        <authorList>
            <person name="Kim W."/>
            <person name="Lee N."/>
            <person name="Cho B.-K."/>
        </authorList>
    </citation>
    <scope>NUCLEOTIDE SEQUENCE [LARGE SCALE GENOMIC DNA]</scope>
    <source>
        <strain evidence="2 3">ATCC 21782</strain>
    </source>
</reference>
<dbReference type="Proteomes" id="UP000325211">
    <property type="component" value="Chromosome"/>
</dbReference>
<dbReference type="InterPro" id="IPR051927">
    <property type="entry name" value="Zn_Chap_cDPG_Synth"/>
</dbReference>
<dbReference type="Gene3D" id="3.40.50.300">
    <property type="entry name" value="P-loop containing nucleotide triphosphate hydrolases"/>
    <property type="match status" value="1"/>
</dbReference>
<name>A0A5P2CYY3_STRVZ</name>
<evidence type="ECO:0000313" key="3">
    <source>
        <dbReference type="Proteomes" id="UP000325211"/>
    </source>
</evidence>
<dbReference type="PANTHER" id="PTHR43603:SF1">
    <property type="entry name" value="ZINC-REGULATED GTPASE METALLOPROTEIN ACTIVATOR 1"/>
    <property type="match status" value="1"/>
</dbReference>
<evidence type="ECO:0000313" key="2">
    <source>
        <dbReference type="EMBL" id="QES46978.1"/>
    </source>
</evidence>
<gene>
    <name evidence="2" type="ORF">DEJ50_03030</name>
</gene>
<accession>A0A5P2CYY3</accession>
<dbReference type="SUPFAM" id="SSF90002">
    <property type="entry name" value="Hypothetical protein YjiA, C-terminal domain"/>
    <property type="match status" value="1"/>
</dbReference>
<dbReference type="RefSeq" id="WP_150205858.1">
    <property type="nucleotide sequence ID" value="NZ_CP029190.1"/>
</dbReference>
<dbReference type="InterPro" id="IPR027417">
    <property type="entry name" value="P-loop_NTPase"/>
</dbReference>
<feature type="domain" description="CobW C-terminal" evidence="1">
    <location>
        <begin position="237"/>
        <end position="353"/>
    </location>
</feature>
<dbReference type="OrthoDB" id="9808822at2"/>
<dbReference type="EMBL" id="CP029190">
    <property type="protein sequence ID" value="QES46978.1"/>
    <property type="molecule type" value="Genomic_DNA"/>
</dbReference>
<dbReference type="SMART" id="SM00833">
    <property type="entry name" value="CobW_C"/>
    <property type="match status" value="1"/>
</dbReference>
<dbReference type="InterPro" id="IPR003495">
    <property type="entry name" value="CobW/HypB/UreG_nucleotide-bd"/>
</dbReference>
<dbReference type="AlphaFoldDB" id="A0A5P2CYY3"/>
<dbReference type="Pfam" id="PF02492">
    <property type="entry name" value="cobW"/>
    <property type="match status" value="1"/>
</dbReference>
<dbReference type="InterPro" id="IPR011629">
    <property type="entry name" value="CobW-like_C"/>
</dbReference>
<proteinExistence type="predicted"/>
<sequence length="381" mass="40371">MSLPVVIVGGLHSDARKEVVDRLLHSVPGSVALHHDLSTAAAQGTVQRVVRDASGELSRGETPLVNDCACCALREDLVPELERLADSGLTRLAVVELWDSVEPKAMAEVVAAHGAGVLDLTGVITAVDPALVLPYLVNGDDLADAGLAAAASDQRTVGDTWARQLEYAPVLALVDSPESDEEDRALLAQLHPTARRVSAGSGELAQAAFAGFDVEAAAAAQHPACALLPQEAEEAGVSTLVWHRRRPFHPERLYQALEDLCCAAARSRGRFWLADRPDTLLSWDAAGGALCVENAGPWLASLPDAAWELVPPMRRAAASLDWHPEHGDCCQHLVFTSPGLDRDGLARLLESCLLTDAEYAAGPEAWKSLPAAFDSLLAPVS</sequence>
<protein>
    <submittedName>
        <fullName evidence="2">Cobalamin biosynthesis protein CobW</fullName>
    </submittedName>
</protein>